<dbReference type="Pfam" id="PF18765">
    <property type="entry name" value="Polbeta"/>
    <property type="match status" value="1"/>
</dbReference>
<organism evidence="2 3">
    <name type="scientific">Candidatus Magnetobacterium bavaricum</name>
    <dbReference type="NCBI Taxonomy" id="29290"/>
    <lineage>
        <taxon>Bacteria</taxon>
        <taxon>Pseudomonadati</taxon>
        <taxon>Nitrospirota</taxon>
        <taxon>Thermodesulfovibrionia</taxon>
        <taxon>Thermodesulfovibrionales</taxon>
        <taxon>Candidatus Magnetobacteriaceae</taxon>
        <taxon>Candidatus Magnetobacterium</taxon>
    </lineage>
</organism>
<dbReference type="AlphaFoldDB" id="A0A0F3GJR9"/>
<keyword evidence="3" id="KW-1185">Reference proteome</keyword>
<evidence type="ECO:0000313" key="3">
    <source>
        <dbReference type="Proteomes" id="UP000033423"/>
    </source>
</evidence>
<feature type="domain" description="Polymerase beta nucleotidyltransferase" evidence="1">
    <location>
        <begin position="11"/>
        <end position="60"/>
    </location>
</feature>
<dbReference type="SUPFAM" id="SSF81301">
    <property type="entry name" value="Nucleotidyltransferase"/>
    <property type="match status" value="1"/>
</dbReference>
<dbReference type="InterPro" id="IPR041633">
    <property type="entry name" value="Polbeta"/>
</dbReference>
<accession>A0A0F3GJR9</accession>
<feature type="non-terminal residue" evidence="2">
    <location>
        <position position="68"/>
    </location>
</feature>
<dbReference type="Proteomes" id="UP000033423">
    <property type="component" value="Unassembled WGS sequence"/>
</dbReference>
<proteinExistence type="predicted"/>
<protein>
    <submittedName>
        <fullName evidence="2">DNA polymerase beta domain-containing protein</fullName>
    </submittedName>
</protein>
<dbReference type="InterPro" id="IPR043519">
    <property type="entry name" value="NT_sf"/>
</dbReference>
<evidence type="ECO:0000259" key="1">
    <source>
        <dbReference type="Pfam" id="PF18765"/>
    </source>
</evidence>
<comment type="caution">
    <text evidence="2">The sequence shown here is derived from an EMBL/GenBank/DDBJ whole genome shotgun (WGS) entry which is preliminary data.</text>
</comment>
<evidence type="ECO:0000313" key="2">
    <source>
        <dbReference type="EMBL" id="KJU82209.1"/>
    </source>
</evidence>
<reference evidence="2 3" key="1">
    <citation type="submission" date="2015-02" db="EMBL/GenBank/DDBJ databases">
        <title>Single-cell genomics of uncultivated deep-branching MTB reveals a conserved set of magnetosome genes.</title>
        <authorList>
            <person name="Kolinko S."/>
            <person name="Richter M."/>
            <person name="Glockner F.O."/>
            <person name="Brachmann A."/>
            <person name="Schuler D."/>
        </authorList>
    </citation>
    <scope>NUCLEOTIDE SEQUENCE [LARGE SCALE GENOMIC DNA]</scope>
    <source>
        <strain evidence="2">TM-1</strain>
    </source>
</reference>
<dbReference type="EMBL" id="LACI01002399">
    <property type="protein sequence ID" value="KJU82209.1"/>
    <property type="molecule type" value="Genomic_DNA"/>
</dbReference>
<gene>
    <name evidence="2" type="ORF">MBAV_005598</name>
</gene>
<sequence length="68" mass="7559">MFLCRVGEKGINIDSAYLFGSFAKGNEGQWSDIDIAVISSGISEDRLEERVRLMLIASDIDNRIEPVP</sequence>
<dbReference type="CDD" id="cd05403">
    <property type="entry name" value="NT_KNTase_like"/>
    <property type="match status" value="1"/>
</dbReference>
<dbReference type="Gene3D" id="3.30.460.10">
    <property type="entry name" value="Beta Polymerase, domain 2"/>
    <property type="match status" value="1"/>
</dbReference>
<name>A0A0F3GJR9_9BACT</name>